<feature type="domain" description="Protein kinase" evidence="1">
    <location>
        <begin position="1"/>
        <end position="64"/>
    </location>
</feature>
<dbReference type="STRING" id="44941.A0A397TP99"/>
<organism evidence="2 3">
    <name type="scientific">Gigaspora rosea</name>
    <dbReference type="NCBI Taxonomy" id="44941"/>
    <lineage>
        <taxon>Eukaryota</taxon>
        <taxon>Fungi</taxon>
        <taxon>Fungi incertae sedis</taxon>
        <taxon>Mucoromycota</taxon>
        <taxon>Glomeromycotina</taxon>
        <taxon>Glomeromycetes</taxon>
        <taxon>Diversisporales</taxon>
        <taxon>Gigasporaceae</taxon>
        <taxon>Gigaspora</taxon>
    </lineage>
</organism>
<evidence type="ECO:0000313" key="3">
    <source>
        <dbReference type="Proteomes" id="UP000266673"/>
    </source>
</evidence>
<dbReference type="InterPro" id="IPR000719">
    <property type="entry name" value="Prot_kinase_dom"/>
</dbReference>
<feature type="non-terminal residue" evidence="2">
    <location>
        <position position="1"/>
    </location>
</feature>
<dbReference type="SUPFAM" id="SSF56112">
    <property type="entry name" value="Protein kinase-like (PK-like)"/>
    <property type="match status" value="1"/>
</dbReference>
<evidence type="ECO:0000313" key="2">
    <source>
        <dbReference type="EMBL" id="RIB00011.1"/>
    </source>
</evidence>
<dbReference type="InterPro" id="IPR011009">
    <property type="entry name" value="Kinase-like_dom_sf"/>
</dbReference>
<dbReference type="Proteomes" id="UP000266673">
    <property type="component" value="Unassembled WGS sequence"/>
</dbReference>
<dbReference type="AlphaFoldDB" id="A0A397TP99"/>
<accession>A0A397TP99</accession>
<dbReference type="GO" id="GO:0004672">
    <property type="term" value="F:protein kinase activity"/>
    <property type="evidence" value="ECO:0007669"/>
    <property type="project" value="InterPro"/>
</dbReference>
<evidence type="ECO:0000259" key="1">
    <source>
        <dbReference type="PROSITE" id="PS50011"/>
    </source>
</evidence>
<keyword evidence="3" id="KW-1185">Reference proteome</keyword>
<sequence>GLSAIHQQNIIHKDLHSGNILQWEWNNKYELLVSDLGHSQPINELSSGDNKIYGVLPYMAPEIL</sequence>
<proteinExistence type="predicted"/>
<comment type="caution">
    <text evidence="2">The sequence shown here is derived from an EMBL/GenBank/DDBJ whole genome shotgun (WGS) entry which is preliminary data.</text>
</comment>
<gene>
    <name evidence="2" type="ORF">C2G38_2236048</name>
</gene>
<dbReference type="EMBL" id="QKWP01005690">
    <property type="protein sequence ID" value="RIB00011.1"/>
    <property type="molecule type" value="Genomic_DNA"/>
</dbReference>
<dbReference type="OrthoDB" id="2447406at2759"/>
<dbReference type="PROSITE" id="PS50011">
    <property type="entry name" value="PROTEIN_KINASE_DOM"/>
    <property type="match status" value="1"/>
</dbReference>
<reference evidence="2 3" key="1">
    <citation type="submission" date="2018-06" db="EMBL/GenBank/DDBJ databases">
        <title>Comparative genomics reveals the genomic features of Rhizophagus irregularis, R. cerebriforme, R. diaphanum and Gigaspora rosea, and their symbiotic lifestyle signature.</title>
        <authorList>
            <person name="Morin E."/>
            <person name="San Clemente H."/>
            <person name="Chen E.C.H."/>
            <person name="De La Providencia I."/>
            <person name="Hainaut M."/>
            <person name="Kuo A."/>
            <person name="Kohler A."/>
            <person name="Murat C."/>
            <person name="Tang N."/>
            <person name="Roy S."/>
            <person name="Loubradou J."/>
            <person name="Henrissat B."/>
            <person name="Grigoriev I.V."/>
            <person name="Corradi N."/>
            <person name="Roux C."/>
            <person name="Martin F.M."/>
        </authorList>
    </citation>
    <scope>NUCLEOTIDE SEQUENCE [LARGE SCALE GENOMIC DNA]</scope>
    <source>
        <strain evidence="2 3">DAOM 194757</strain>
    </source>
</reference>
<dbReference type="Gene3D" id="1.10.510.10">
    <property type="entry name" value="Transferase(Phosphotransferase) domain 1"/>
    <property type="match status" value="1"/>
</dbReference>
<dbReference type="Pfam" id="PF00069">
    <property type="entry name" value="Pkinase"/>
    <property type="match status" value="1"/>
</dbReference>
<name>A0A397TP99_9GLOM</name>
<protein>
    <recommendedName>
        <fullName evidence="1">Protein kinase domain-containing protein</fullName>
    </recommendedName>
</protein>
<dbReference type="GO" id="GO:0005524">
    <property type="term" value="F:ATP binding"/>
    <property type="evidence" value="ECO:0007669"/>
    <property type="project" value="InterPro"/>
</dbReference>